<dbReference type="GO" id="GO:0006412">
    <property type="term" value="P:translation"/>
    <property type="evidence" value="ECO:0007669"/>
    <property type="project" value="UniProtKB-UniRule"/>
</dbReference>
<evidence type="ECO:0000256" key="1">
    <source>
        <dbReference type="ARBA" id="ARBA00008560"/>
    </source>
</evidence>
<comment type="caution">
    <text evidence="7">The sequence shown here is derived from an EMBL/GenBank/DDBJ whole genome shotgun (WGS) entry which is preliminary data.</text>
</comment>
<proteinExistence type="inferred from homology"/>
<gene>
    <name evidence="5 7" type="primary">rpmF</name>
    <name evidence="7" type="ORF">CSB45_10485</name>
</gene>
<organism evidence="7 8">
    <name type="scientific">candidate division KSB3 bacterium</name>
    <dbReference type="NCBI Taxonomy" id="2044937"/>
    <lineage>
        <taxon>Bacteria</taxon>
        <taxon>candidate division KSB3</taxon>
    </lineage>
</organism>
<dbReference type="SUPFAM" id="SSF57829">
    <property type="entry name" value="Zn-binding ribosomal proteins"/>
    <property type="match status" value="1"/>
</dbReference>
<dbReference type="InterPro" id="IPR002677">
    <property type="entry name" value="Ribosomal_bL32"/>
</dbReference>
<accession>A0A2G6E4G8</accession>
<dbReference type="NCBIfam" id="TIGR01031">
    <property type="entry name" value="rpmF_bact"/>
    <property type="match status" value="1"/>
</dbReference>
<feature type="region of interest" description="Disordered" evidence="6">
    <location>
        <begin position="1"/>
        <end position="22"/>
    </location>
</feature>
<dbReference type="PANTHER" id="PTHR35534:SF1">
    <property type="entry name" value="LARGE RIBOSOMAL SUBUNIT PROTEIN BL32"/>
    <property type="match status" value="1"/>
</dbReference>
<name>A0A2G6E4G8_9BACT</name>
<dbReference type="InterPro" id="IPR044957">
    <property type="entry name" value="Ribosomal_bL32_bact"/>
</dbReference>
<dbReference type="GO" id="GO:0015934">
    <property type="term" value="C:large ribosomal subunit"/>
    <property type="evidence" value="ECO:0007669"/>
    <property type="project" value="InterPro"/>
</dbReference>
<evidence type="ECO:0000256" key="5">
    <source>
        <dbReference type="HAMAP-Rule" id="MF_00340"/>
    </source>
</evidence>
<protein>
    <recommendedName>
        <fullName evidence="4 5">Large ribosomal subunit protein bL32</fullName>
    </recommendedName>
</protein>
<dbReference type="Pfam" id="PF01783">
    <property type="entry name" value="Ribosomal_L32p"/>
    <property type="match status" value="1"/>
</dbReference>
<dbReference type="FunFam" id="1.20.5.640:FF:000001">
    <property type="entry name" value="50S ribosomal protein L32"/>
    <property type="match status" value="1"/>
</dbReference>
<evidence type="ECO:0000256" key="6">
    <source>
        <dbReference type="SAM" id="MobiDB-lite"/>
    </source>
</evidence>
<dbReference type="HAMAP" id="MF_00340">
    <property type="entry name" value="Ribosomal_bL32"/>
    <property type="match status" value="1"/>
</dbReference>
<comment type="similarity">
    <text evidence="1 5">Belongs to the bacterial ribosomal protein bL32 family.</text>
</comment>
<sequence>MAVPKRKTSKSRRNMRRSHDALTIPKLSPCPECDEMKRPHVVCPHCGMYKGRQIIEVKDK</sequence>
<evidence type="ECO:0000313" key="7">
    <source>
        <dbReference type="EMBL" id="PID56651.1"/>
    </source>
</evidence>
<dbReference type="InterPro" id="IPR011332">
    <property type="entry name" value="Ribosomal_zn-bd"/>
</dbReference>
<evidence type="ECO:0000256" key="3">
    <source>
        <dbReference type="ARBA" id="ARBA00023274"/>
    </source>
</evidence>
<dbReference type="Gene3D" id="1.20.5.640">
    <property type="entry name" value="Single helix bin"/>
    <property type="match status" value="1"/>
</dbReference>
<evidence type="ECO:0000313" key="8">
    <source>
        <dbReference type="Proteomes" id="UP000229740"/>
    </source>
</evidence>
<keyword evidence="3 5" id="KW-0687">Ribonucleoprotein</keyword>
<evidence type="ECO:0000256" key="4">
    <source>
        <dbReference type="ARBA" id="ARBA00035178"/>
    </source>
</evidence>
<dbReference type="Proteomes" id="UP000229740">
    <property type="component" value="Unassembled WGS sequence"/>
</dbReference>
<evidence type="ECO:0000256" key="2">
    <source>
        <dbReference type="ARBA" id="ARBA00022980"/>
    </source>
</evidence>
<dbReference type="GO" id="GO:0003735">
    <property type="term" value="F:structural constituent of ribosome"/>
    <property type="evidence" value="ECO:0007669"/>
    <property type="project" value="InterPro"/>
</dbReference>
<dbReference type="EMBL" id="PDPS01000032">
    <property type="protein sequence ID" value="PID56651.1"/>
    <property type="molecule type" value="Genomic_DNA"/>
</dbReference>
<feature type="compositionally biased region" description="Basic residues" evidence="6">
    <location>
        <begin position="1"/>
        <end position="16"/>
    </location>
</feature>
<keyword evidence="2 5" id="KW-0689">Ribosomal protein</keyword>
<dbReference type="PANTHER" id="PTHR35534">
    <property type="entry name" value="50S RIBOSOMAL PROTEIN L32"/>
    <property type="match status" value="1"/>
</dbReference>
<reference evidence="7 8" key="1">
    <citation type="submission" date="2017-10" db="EMBL/GenBank/DDBJ databases">
        <title>Novel microbial diversity and functional potential in the marine mammal oral microbiome.</title>
        <authorList>
            <person name="Dudek N.K."/>
            <person name="Sun C.L."/>
            <person name="Burstein D."/>
            <person name="Kantor R.S."/>
            <person name="Aliaga Goltsman D.S."/>
            <person name="Bik E.M."/>
            <person name="Thomas B.C."/>
            <person name="Banfield J.F."/>
            <person name="Relman D.A."/>
        </authorList>
    </citation>
    <scope>NUCLEOTIDE SEQUENCE [LARGE SCALE GENOMIC DNA]</scope>
    <source>
        <strain evidence="7">DOLZORAL124_49_17</strain>
    </source>
</reference>
<dbReference type="AlphaFoldDB" id="A0A2G6E4G8"/>